<dbReference type="OrthoDB" id="5987909at2759"/>
<dbReference type="PANTHER" id="PTHR24241">
    <property type="entry name" value="NEUROPEPTIDE RECEPTOR-RELATED G-PROTEIN COUPLED RECEPTOR"/>
    <property type="match status" value="1"/>
</dbReference>
<dbReference type="InterPro" id="IPR000276">
    <property type="entry name" value="GPCR_Rhodpsn"/>
</dbReference>
<keyword evidence="4 8" id="KW-1133">Transmembrane helix</keyword>
<dbReference type="PRINTS" id="PR00237">
    <property type="entry name" value="GPCRRHODOPSN"/>
</dbReference>
<organism evidence="10 11">
    <name type="scientific">Ramazzottius varieornatus</name>
    <name type="common">Water bear</name>
    <name type="synonym">Tardigrade</name>
    <dbReference type="NCBI Taxonomy" id="947166"/>
    <lineage>
        <taxon>Eukaryota</taxon>
        <taxon>Metazoa</taxon>
        <taxon>Ecdysozoa</taxon>
        <taxon>Tardigrada</taxon>
        <taxon>Eutardigrada</taxon>
        <taxon>Parachela</taxon>
        <taxon>Hypsibioidea</taxon>
        <taxon>Ramazzottiidae</taxon>
        <taxon>Ramazzottius</taxon>
    </lineage>
</organism>
<feature type="transmembrane region" description="Helical" evidence="8">
    <location>
        <begin position="90"/>
        <end position="111"/>
    </location>
</feature>
<feature type="compositionally biased region" description="Polar residues" evidence="7">
    <location>
        <begin position="396"/>
        <end position="414"/>
    </location>
</feature>
<keyword evidence="6" id="KW-0675">Receptor</keyword>
<evidence type="ECO:0000256" key="1">
    <source>
        <dbReference type="ARBA" id="ARBA00004651"/>
    </source>
</evidence>
<evidence type="ECO:0000256" key="4">
    <source>
        <dbReference type="ARBA" id="ARBA00022989"/>
    </source>
</evidence>
<evidence type="ECO:0000256" key="7">
    <source>
        <dbReference type="SAM" id="MobiDB-lite"/>
    </source>
</evidence>
<feature type="domain" description="G-protein coupled receptors family 1 profile" evidence="9">
    <location>
        <begin position="103"/>
        <end position="375"/>
    </location>
</feature>
<comment type="caution">
    <text evidence="10">The sequence shown here is derived from an EMBL/GenBank/DDBJ whole genome shotgun (WGS) entry which is preliminary data.</text>
</comment>
<dbReference type="SUPFAM" id="SSF81321">
    <property type="entry name" value="Family A G protein-coupled receptor-like"/>
    <property type="match status" value="1"/>
</dbReference>
<dbReference type="AlphaFoldDB" id="A0A1D1VIE6"/>
<evidence type="ECO:0000256" key="6">
    <source>
        <dbReference type="ARBA" id="ARBA00023170"/>
    </source>
</evidence>
<evidence type="ECO:0000256" key="8">
    <source>
        <dbReference type="SAM" id="Phobius"/>
    </source>
</evidence>
<feature type="transmembrane region" description="Helical" evidence="8">
    <location>
        <begin position="204"/>
        <end position="224"/>
    </location>
</feature>
<dbReference type="EMBL" id="BDGG01000006">
    <property type="protein sequence ID" value="GAV00691.1"/>
    <property type="molecule type" value="Genomic_DNA"/>
</dbReference>
<dbReference type="PROSITE" id="PS50262">
    <property type="entry name" value="G_PROTEIN_RECEP_F1_2"/>
    <property type="match status" value="1"/>
</dbReference>
<feature type="transmembrane region" description="Helical" evidence="8">
    <location>
        <begin position="254"/>
        <end position="275"/>
    </location>
</feature>
<dbReference type="GO" id="GO:0005886">
    <property type="term" value="C:plasma membrane"/>
    <property type="evidence" value="ECO:0007669"/>
    <property type="project" value="UniProtKB-SubCell"/>
</dbReference>
<dbReference type="GO" id="GO:0032870">
    <property type="term" value="P:cellular response to hormone stimulus"/>
    <property type="evidence" value="ECO:0007669"/>
    <property type="project" value="TreeGrafter"/>
</dbReference>
<name>A0A1D1VIE6_RAMVA</name>
<feature type="region of interest" description="Disordered" evidence="7">
    <location>
        <begin position="396"/>
        <end position="423"/>
    </location>
</feature>
<dbReference type="STRING" id="947166.A0A1D1VIE6"/>
<dbReference type="GO" id="GO:0004930">
    <property type="term" value="F:G protein-coupled receptor activity"/>
    <property type="evidence" value="ECO:0007669"/>
    <property type="project" value="InterPro"/>
</dbReference>
<keyword evidence="2" id="KW-1003">Cell membrane</keyword>
<evidence type="ECO:0000256" key="5">
    <source>
        <dbReference type="ARBA" id="ARBA00023136"/>
    </source>
</evidence>
<protein>
    <recommendedName>
        <fullName evidence="9">G-protein coupled receptors family 1 profile domain-containing protein</fullName>
    </recommendedName>
</protein>
<gene>
    <name evidence="10" type="primary">RvY_11504-1</name>
    <name evidence="10" type="synonym">RvY_11504.1</name>
    <name evidence="10" type="ORF">RvY_11504</name>
</gene>
<accession>A0A1D1VIE6</accession>
<evidence type="ECO:0000256" key="3">
    <source>
        <dbReference type="ARBA" id="ARBA00022692"/>
    </source>
</evidence>
<dbReference type="PANTHER" id="PTHR24241:SF117">
    <property type="entry name" value="G-PROTEIN COUPLED RECEPTORS FAMILY 1 PROFILE DOMAIN-CONTAINING PROTEIN"/>
    <property type="match status" value="1"/>
</dbReference>
<evidence type="ECO:0000259" key="9">
    <source>
        <dbReference type="PROSITE" id="PS50262"/>
    </source>
</evidence>
<evidence type="ECO:0000256" key="2">
    <source>
        <dbReference type="ARBA" id="ARBA00022475"/>
    </source>
</evidence>
<reference evidence="10 11" key="1">
    <citation type="journal article" date="2016" name="Nat. Commun.">
        <title>Extremotolerant tardigrade genome and improved radiotolerance of human cultured cells by tardigrade-unique protein.</title>
        <authorList>
            <person name="Hashimoto T."/>
            <person name="Horikawa D.D."/>
            <person name="Saito Y."/>
            <person name="Kuwahara H."/>
            <person name="Kozuka-Hata H."/>
            <person name="Shin-I T."/>
            <person name="Minakuchi Y."/>
            <person name="Ohishi K."/>
            <person name="Motoyama A."/>
            <person name="Aizu T."/>
            <person name="Enomoto A."/>
            <person name="Kondo K."/>
            <person name="Tanaka S."/>
            <person name="Hara Y."/>
            <person name="Koshikawa S."/>
            <person name="Sagara H."/>
            <person name="Miura T."/>
            <person name="Yokobori S."/>
            <person name="Miyagawa K."/>
            <person name="Suzuki Y."/>
            <person name="Kubo T."/>
            <person name="Oyama M."/>
            <person name="Kohara Y."/>
            <person name="Fujiyama A."/>
            <person name="Arakawa K."/>
            <person name="Katayama T."/>
            <person name="Toyoda A."/>
            <person name="Kunieda T."/>
        </authorList>
    </citation>
    <scope>NUCLEOTIDE SEQUENCE [LARGE SCALE GENOMIC DNA]</scope>
    <source>
        <strain evidence="10 11">YOKOZUNA-1</strain>
    </source>
</reference>
<feature type="region of interest" description="Disordered" evidence="7">
    <location>
        <begin position="1"/>
        <end position="24"/>
    </location>
</feature>
<feature type="transmembrane region" description="Helical" evidence="8">
    <location>
        <begin position="161"/>
        <end position="183"/>
    </location>
</feature>
<keyword evidence="11" id="KW-1185">Reference proteome</keyword>
<comment type="subcellular location">
    <subcellularLocation>
        <location evidence="1">Cell membrane</location>
        <topology evidence="1">Multi-pass membrane protein</topology>
    </subcellularLocation>
</comment>
<keyword evidence="3 8" id="KW-0812">Transmembrane</keyword>
<feature type="transmembrane region" description="Helical" evidence="8">
    <location>
        <begin position="321"/>
        <end position="343"/>
    </location>
</feature>
<dbReference type="InterPro" id="IPR017452">
    <property type="entry name" value="GPCR_Rhodpsn_7TM"/>
</dbReference>
<dbReference type="GO" id="GO:0042277">
    <property type="term" value="F:peptide binding"/>
    <property type="evidence" value="ECO:0007669"/>
    <property type="project" value="TreeGrafter"/>
</dbReference>
<dbReference type="Gene3D" id="1.20.1070.10">
    <property type="entry name" value="Rhodopsin 7-helix transmembrane proteins"/>
    <property type="match status" value="1"/>
</dbReference>
<feature type="transmembrane region" description="Helical" evidence="8">
    <location>
        <begin position="355"/>
        <end position="378"/>
    </location>
</feature>
<proteinExistence type="predicted"/>
<dbReference type="Proteomes" id="UP000186922">
    <property type="component" value="Unassembled WGS sequence"/>
</dbReference>
<dbReference type="Pfam" id="PF00001">
    <property type="entry name" value="7tm_1"/>
    <property type="match status" value="1"/>
</dbReference>
<feature type="transmembrane region" description="Helical" evidence="8">
    <location>
        <begin position="123"/>
        <end position="141"/>
    </location>
</feature>
<sequence>MDTTPLPWWDSEPDLQPGSAPVDPWLDDVPTKRIPGWPTSTFYSVLETTDNMITTTEGFLMKNGSRGGVGGNVTSSVARGSLSNEVLQQIAIMSFFMTVALLGNTVVLAYLCKTHGGKRPVTIFVMSLAITDICIALFSMSTEILWEAFGEWIFGNFTCKLSTYVQCLLFASTAFILMSMSFDRYEAICKPMAFTRTLSRSRRMVLLSWMLAAIVAIPQIFIFLQVTVGEHEDGTPKYACKSKGYTAEWQRKLYVTWLASYVFVIPLCFVAYCYIRIAMVIWRTTNQPSLGRSKNIRRPNGAITVDGSVEKAKTRTVQITICILSCYIFCWTPYFSVTLLNVWTNYRYKDYIPPAVRMMAQCLAWFSSCVNPFIYAIFNMPVKAMFNRCRAGSAQQKPLPNHSTQNGTLSNRSSVLGAAPHETKPLRNMRAALATNHKTS</sequence>
<evidence type="ECO:0000313" key="10">
    <source>
        <dbReference type="EMBL" id="GAV00691.1"/>
    </source>
</evidence>
<evidence type="ECO:0000313" key="11">
    <source>
        <dbReference type="Proteomes" id="UP000186922"/>
    </source>
</evidence>
<keyword evidence="5 8" id="KW-0472">Membrane</keyword>